<name>A0L4L5_MAGMM</name>
<dbReference type="eggNOG" id="COG3093">
    <property type="taxonomic scope" value="Bacteria"/>
</dbReference>
<keyword evidence="3" id="KW-1185">Reference proteome</keyword>
<dbReference type="InterPro" id="IPR010982">
    <property type="entry name" value="Lambda_DNA-bd_dom_sf"/>
</dbReference>
<dbReference type="SUPFAM" id="SSF47413">
    <property type="entry name" value="lambda repressor-like DNA-binding domains"/>
    <property type="match status" value="1"/>
</dbReference>
<reference evidence="3" key="1">
    <citation type="journal article" date="2009" name="Appl. Environ. Microbiol.">
        <title>Complete genome sequence of the chemolithoautotrophic marine magnetotactic coccus strain MC-1.</title>
        <authorList>
            <person name="Schubbe S."/>
            <person name="Williams T.J."/>
            <person name="Xie G."/>
            <person name="Kiss H.E."/>
            <person name="Brettin T.S."/>
            <person name="Martinez D."/>
            <person name="Ross C.A."/>
            <person name="Schuler D."/>
            <person name="Cox B.L."/>
            <person name="Nealson K.H."/>
            <person name="Bazylinski D.A."/>
        </authorList>
    </citation>
    <scope>NUCLEOTIDE SEQUENCE [LARGE SCALE GENOMIC DNA]</scope>
    <source>
        <strain evidence="3">ATCC BAA-1437 / JCM 17883 / MC-1</strain>
    </source>
</reference>
<dbReference type="GO" id="GO:0003677">
    <property type="term" value="F:DNA binding"/>
    <property type="evidence" value="ECO:0007669"/>
    <property type="project" value="UniProtKB-KW"/>
</dbReference>
<dbReference type="AlphaFoldDB" id="A0L4L5"/>
<dbReference type="Proteomes" id="UP000002586">
    <property type="component" value="Chromosome"/>
</dbReference>
<accession>A0L4L5</accession>
<reference evidence="2 3" key="2">
    <citation type="journal article" date="2012" name="Int. J. Syst. Evol. Microbiol.">
        <title>Magnetococcus marinus gen. nov., sp. nov., a marine, magnetotactic bacterium that represents a novel lineage (Magnetococcaceae fam. nov.; Magnetococcales ord. nov.) at the base of the Alphaproteobacteria.</title>
        <authorList>
            <person name="Bazylinski D.A."/>
            <person name="Williams T.J."/>
            <person name="Lefevre C.T."/>
            <person name="Berg R.J."/>
            <person name="Zhang C.L."/>
            <person name="Bowser S.S."/>
            <person name="Dean A.J."/>
            <person name="Beveridge T.J."/>
        </authorList>
    </citation>
    <scope>NUCLEOTIDE SEQUENCE [LARGE SCALE GENOMIC DNA]</scope>
    <source>
        <strain evidence="3">ATCC BAA-1437 / JCM 17883 / MC-1</strain>
    </source>
</reference>
<dbReference type="EMBL" id="CP000471">
    <property type="protein sequence ID" value="ABK42908.1"/>
    <property type="molecule type" value="Genomic_DNA"/>
</dbReference>
<proteinExistence type="predicted"/>
<dbReference type="PANTHER" id="PTHR36924">
    <property type="entry name" value="ANTITOXIN HIGA-1"/>
    <property type="match status" value="1"/>
</dbReference>
<dbReference type="HOGENOM" id="CLU_2735229_0_0_5"/>
<sequence length="71" mass="8183">MLGFKERNNTVNEIVNGRRAISAEVAVKLEFVFKMPAKLWKGLQDDYDIGMARLKVKEEHLTLRVAEKQHA</sequence>
<dbReference type="PANTHER" id="PTHR36924:SF1">
    <property type="entry name" value="ANTITOXIN HIGA-1"/>
    <property type="match status" value="1"/>
</dbReference>
<organism evidence="2 3">
    <name type="scientific">Magnetococcus marinus (strain ATCC BAA-1437 / JCM 17883 / MC-1)</name>
    <dbReference type="NCBI Taxonomy" id="156889"/>
    <lineage>
        <taxon>Bacteria</taxon>
        <taxon>Pseudomonadati</taxon>
        <taxon>Pseudomonadota</taxon>
        <taxon>Magnetococcia</taxon>
        <taxon>Magnetococcales</taxon>
        <taxon>Magnetococcaceae</taxon>
        <taxon>Magnetococcus</taxon>
    </lineage>
</organism>
<dbReference type="KEGG" id="mgm:Mmc1_0382"/>
<gene>
    <name evidence="2" type="ordered locus">Mmc1_0382</name>
</gene>
<dbReference type="InterPro" id="IPR013430">
    <property type="entry name" value="Toxin_antidote_HigA"/>
</dbReference>
<dbReference type="STRING" id="156889.Mmc1_0382"/>
<keyword evidence="1" id="KW-0238">DNA-binding</keyword>
<evidence type="ECO:0000313" key="2">
    <source>
        <dbReference type="EMBL" id="ABK42908.1"/>
    </source>
</evidence>
<evidence type="ECO:0000256" key="1">
    <source>
        <dbReference type="ARBA" id="ARBA00023125"/>
    </source>
</evidence>
<dbReference type="Gene3D" id="1.10.260.40">
    <property type="entry name" value="lambda repressor-like DNA-binding domains"/>
    <property type="match status" value="1"/>
</dbReference>
<evidence type="ECO:0000313" key="3">
    <source>
        <dbReference type="Proteomes" id="UP000002586"/>
    </source>
</evidence>
<protein>
    <submittedName>
        <fullName evidence="2">Putative plasmid maintenance system antidote protein, XRE family</fullName>
    </submittedName>
</protein>